<evidence type="ECO:0000256" key="1">
    <source>
        <dbReference type="SAM" id="MobiDB-lite"/>
    </source>
</evidence>
<dbReference type="Gene3D" id="3.30.160.170">
    <property type="entry name" value="FlaG-like"/>
    <property type="match status" value="1"/>
</dbReference>
<dbReference type="STRING" id="1860122.A9404_06860"/>
<feature type="region of interest" description="Disordered" evidence="1">
    <location>
        <begin position="1"/>
        <end position="70"/>
    </location>
</feature>
<feature type="compositionally biased region" description="Polar residues" evidence="1">
    <location>
        <begin position="22"/>
        <end position="35"/>
    </location>
</feature>
<proteinExistence type="predicted"/>
<sequence>MSSINSISNSGIPPSLQGRDVLSSSQGTSSAPTTGSVPPAPVSAPAAVPGHGSNGQPATPGTKPTKDQVDQVLEGLIKQQAGKPTSVQFSVDEKLNQVVIKVVDPATQKVIKQIPAEAILRMREDLLNFDSKSPTGLLLSEKT</sequence>
<dbReference type="OrthoDB" id="5741693at2"/>
<dbReference type="KEGG" id="haz:A9404_06860"/>
<dbReference type="SUPFAM" id="SSF160214">
    <property type="entry name" value="FlaG-like"/>
    <property type="match status" value="1"/>
</dbReference>
<dbReference type="RefSeq" id="WP_066099516.1">
    <property type="nucleotide sequence ID" value="NZ_CP016027.1"/>
</dbReference>
<evidence type="ECO:0000313" key="3">
    <source>
        <dbReference type="Proteomes" id="UP000078596"/>
    </source>
</evidence>
<dbReference type="EMBL" id="CP016027">
    <property type="protein sequence ID" value="ANJ67142.1"/>
    <property type="molecule type" value="Genomic_DNA"/>
</dbReference>
<dbReference type="Proteomes" id="UP000078596">
    <property type="component" value="Chromosome"/>
</dbReference>
<keyword evidence="3" id="KW-1185">Reference proteome</keyword>
<gene>
    <name evidence="2" type="ORF">A9404_06860</name>
</gene>
<dbReference type="AlphaFoldDB" id="A0A191ZH12"/>
<evidence type="ECO:0000313" key="2">
    <source>
        <dbReference type="EMBL" id="ANJ67142.1"/>
    </source>
</evidence>
<evidence type="ECO:0008006" key="4">
    <source>
        <dbReference type="Google" id="ProtNLM"/>
    </source>
</evidence>
<dbReference type="InterPro" id="IPR035924">
    <property type="entry name" value="FlaG-like_sf"/>
</dbReference>
<feature type="compositionally biased region" description="Low complexity" evidence="1">
    <location>
        <begin position="1"/>
        <end position="15"/>
    </location>
</feature>
<accession>A0A191ZH12</accession>
<organism evidence="2 3">
    <name type="scientific">Halothiobacillus diazotrophicus</name>
    <dbReference type="NCBI Taxonomy" id="1860122"/>
    <lineage>
        <taxon>Bacteria</taxon>
        <taxon>Pseudomonadati</taxon>
        <taxon>Pseudomonadota</taxon>
        <taxon>Gammaproteobacteria</taxon>
        <taxon>Chromatiales</taxon>
        <taxon>Halothiobacillaceae</taxon>
        <taxon>Halothiobacillus</taxon>
    </lineage>
</organism>
<protein>
    <recommendedName>
        <fullName evidence="4">Flagellar biosynthesis protein FlaG</fullName>
    </recommendedName>
</protein>
<name>A0A191ZH12_9GAMM</name>
<dbReference type="InterPro" id="IPR005186">
    <property type="entry name" value="FlaG"/>
</dbReference>
<dbReference type="Pfam" id="PF03646">
    <property type="entry name" value="FlaG"/>
    <property type="match status" value="1"/>
</dbReference>
<reference evidence="2 3" key="1">
    <citation type="submission" date="2016-06" db="EMBL/GenBank/DDBJ databases">
        <title>Insight into the functional genes involving in sulfur oxidation in Pearl River water.</title>
        <authorList>
            <person name="Luo J."/>
            <person name="Tan X."/>
            <person name="Lin W."/>
        </authorList>
    </citation>
    <scope>NUCLEOTIDE SEQUENCE [LARGE SCALE GENOMIC DNA]</scope>
    <source>
        <strain evidence="2 3">LS2</strain>
    </source>
</reference>